<proteinExistence type="predicted"/>
<reference evidence="9 10" key="1">
    <citation type="submission" date="2018-08" db="EMBL/GenBank/DDBJ databases">
        <title>Genomic Encyclopedia of Archaeal and Bacterial Type Strains, Phase II (KMG-II): from individual species to whole genera.</title>
        <authorList>
            <person name="Goeker M."/>
        </authorList>
    </citation>
    <scope>NUCLEOTIDE SEQUENCE [LARGE SCALE GENOMIC DNA]</scope>
    <source>
        <strain evidence="9 10">DSM 15986</strain>
    </source>
</reference>
<organism evidence="9 10">
    <name type="scientific">Algoriphagus antarcticus</name>
    <dbReference type="NCBI Taxonomy" id="238540"/>
    <lineage>
        <taxon>Bacteria</taxon>
        <taxon>Pseudomonadati</taxon>
        <taxon>Bacteroidota</taxon>
        <taxon>Cytophagia</taxon>
        <taxon>Cytophagales</taxon>
        <taxon>Cyclobacteriaceae</taxon>
        <taxon>Algoriphagus</taxon>
    </lineage>
</organism>
<dbReference type="InterPro" id="IPR050250">
    <property type="entry name" value="Macrolide_Exporter_MacB"/>
</dbReference>
<dbReference type="PANTHER" id="PTHR30572">
    <property type="entry name" value="MEMBRANE COMPONENT OF TRANSPORTER-RELATED"/>
    <property type="match status" value="1"/>
</dbReference>
<protein>
    <submittedName>
        <fullName evidence="9">Putative ABC transport system permease protein</fullName>
    </submittedName>
</protein>
<feature type="transmembrane region" description="Helical" evidence="6">
    <location>
        <begin position="349"/>
        <end position="370"/>
    </location>
</feature>
<dbReference type="RefSeq" id="WP_147303438.1">
    <property type="nucleotide sequence ID" value="NZ_QUNF01000011.1"/>
</dbReference>
<feature type="transmembrane region" description="Helical" evidence="6">
    <location>
        <begin position="694"/>
        <end position="720"/>
    </location>
</feature>
<evidence type="ECO:0000256" key="3">
    <source>
        <dbReference type="ARBA" id="ARBA00022692"/>
    </source>
</evidence>
<keyword evidence="3 6" id="KW-0812">Transmembrane</keyword>
<dbReference type="OrthoDB" id="5933722at2"/>
<feature type="transmembrane region" description="Helical" evidence="6">
    <location>
        <begin position="436"/>
        <end position="456"/>
    </location>
</feature>
<dbReference type="GO" id="GO:0022857">
    <property type="term" value="F:transmembrane transporter activity"/>
    <property type="evidence" value="ECO:0007669"/>
    <property type="project" value="TreeGrafter"/>
</dbReference>
<dbReference type="PANTHER" id="PTHR30572:SF18">
    <property type="entry name" value="ABC-TYPE MACROLIDE FAMILY EXPORT SYSTEM PERMEASE COMPONENT 2"/>
    <property type="match status" value="1"/>
</dbReference>
<feature type="domain" description="MacB-like periplasmic core" evidence="8">
    <location>
        <begin position="20"/>
        <end position="247"/>
    </location>
</feature>
<dbReference type="Proteomes" id="UP000256405">
    <property type="component" value="Unassembled WGS sequence"/>
</dbReference>
<feature type="transmembrane region" description="Helical" evidence="6">
    <location>
        <begin position="390"/>
        <end position="411"/>
    </location>
</feature>
<sequence>MITHYFKVASRNLAKNKIFSFINILGLAVGMGVFLLIFQYVYFESSYDRFHSNAENIYRLTVTSKRGGDLNSSAYSGFALGPSGKEMIPEIEQFVRIQPQIERMVVSNKQDNLHFQENRSWYVDSNFLQLFDFPLIYGDLRSALITKNNIVITEEIAQKYFGNNNCLGKELQVNEGLLVGNFTVAGVLKELPSNSHLQFDILLPMGFLLENEKTYTESNGWEWANFVTYVSIDKNGDPEIVAKKFDQVFATHIGDILEEEKVTLEAGLQPLVDIHLKSEFAGDIAANNGDSQHITFFSIIAIVILLMAWANYINLSTVQALGRAKEIGVKKIIGADRKQLIGQFLMESFLVNFLAAVFSIGIAYLLLPILNKILGQKLSLDVITNLKFLGGFALVIVVGTLLSGLYSAFILSGHKPLNILKSNTIKQRGGLSLRKGLIIFQFFISMLLISGTYLIYRQVLFMKNQDLVLDIEKILVLDGPSRILEKDRLAQESKFQVFKEQVSKHLTISEVSGSSSIPGRGSSATLDMWALDAPDEMGLKQSSSIIFIDDDFFDTYDFELLSGEDFRERGKWIPNDVIINEAAVRAFGLQDPANAIGKRLAADYGSVDTITVSAVVKDFHWSSLKDSYTPYVFVHNQFYNSYYSLKIDISDIQGSMDHIQAAYNSAFPEDPFNYYFLDEDFNRQYQADIQFANLFSAFSILAIIIACLGLFALVSVTAILRAKEVSIRKVLGASVGKLMLLLVREYIFLLGVSAVLAVPAVIWGGKAWLENYAYRVETVAKKHPCKSSPIFRFFLLCFPVFLLKNQSNSLEKTLFESFPMPFMLCLLVWTQLSPETCTGCRLLLPSDSGYAFL</sequence>
<gene>
    <name evidence="9" type="ORF">C8N25_1111</name>
</gene>
<feature type="transmembrane region" description="Helical" evidence="6">
    <location>
        <begin position="21"/>
        <end position="43"/>
    </location>
</feature>
<dbReference type="GO" id="GO:0005886">
    <property type="term" value="C:plasma membrane"/>
    <property type="evidence" value="ECO:0007669"/>
    <property type="project" value="UniProtKB-SubCell"/>
</dbReference>
<feature type="non-terminal residue" evidence="9">
    <location>
        <position position="853"/>
    </location>
</feature>
<feature type="transmembrane region" description="Helical" evidence="6">
    <location>
        <begin position="294"/>
        <end position="315"/>
    </location>
</feature>
<evidence type="ECO:0000313" key="9">
    <source>
        <dbReference type="EMBL" id="REG87023.1"/>
    </source>
</evidence>
<accession>A0A3E0DU04</accession>
<evidence type="ECO:0000259" key="7">
    <source>
        <dbReference type="Pfam" id="PF02687"/>
    </source>
</evidence>
<evidence type="ECO:0000256" key="6">
    <source>
        <dbReference type="SAM" id="Phobius"/>
    </source>
</evidence>
<dbReference type="Pfam" id="PF02687">
    <property type="entry name" value="FtsX"/>
    <property type="match status" value="2"/>
</dbReference>
<evidence type="ECO:0000313" key="10">
    <source>
        <dbReference type="Proteomes" id="UP000256405"/>
    </source>
</evidence>
<dbReference type="Pfam" id="PF12704">
    <property type="entry name" value="MacB_PCD"/>
    <property type="match status" value="1"/>
</dbReference>
<feature type="domain" description="ABC3 transporter permease C-terminal" evidence="7">
    <location>
        <begin position="697"/>
        <end position="771"/>
    </location>
</feature>
<keyword evidence="10" id="KW-1185">Reference proteome</keyword>
<evidence type="ECO:0000256" key="2">
    <source>
        <dbReference type="ARBA" id="ARBA00022475"/>
    </source>
</evidence>
<evidence type="ECO:0000256" key="1">
    <source>
        <dbReference type="ARBA" id="ARBA00004651"/>
    </source>
</evidence>
<feature type="domain" description="ABC3 transporter permease C-terminal" evidence="7">
    <location>
        <begin position="299"/>
        <end position="414"/>
    </location>
</feature>
<name>A0A3E0DU04_9BACT</name>
<dbReference type="InterPro" id="IPR003838">
    <property type="entry name" value="ABC3_permease_C"/>
</dbReference>
<evidence type="ECO:0000256" key="5">
    <source>
        <dbReference type="ARBA" id="ARBA00023136"/>
    </source>
</evidence>
<comment type="caution">
    <text evidence="9">The sequence shown here is derived from an EMBL/GenBank/DDBJ whole genome shotgun (WGS) entry which is preliminary data.</text>
</comment>
<evidence type="ECO:0000256" key="4">
    <source>
        <dbReference type="ARBA" id="ARBA00022989"/>
    </source>
</evidence>
<dbReference type="AlphaFoldDB" id="A0A3E0DU04"/>
<evidence type="ECO:0000259" key="8">
    <source>
        <dbReference type="Pfam" id="PF12704"/>
    </source>
</evidence>
<feature type="transmembrane region" description="Helical" evidence="6">
    <location>
        <begin position="746"/>
        <end position="769"/>
    </location>
</feature>
<dbReference type="EMBL" id="QUNF01000011">
    <property type="protein sequence ID" value="REG87023.1"/>
    <property type="molecule type" value="Genomic_DNA"/>
</dbReference>
<keyword evidence="4 6" id="KW-1133">Transmembrane helix</keyword>
<comment type="subcellular location">
    <subcellularLocation>
        <location evidence="1">Cell membrane</location>
        <topology evidence="1">Multi-pass membrane protein</topology>
    </subcellularLocation>
</comment>
<keyword evidence="2" id="KW-1003">Cell membrane</keyword>
<dbReference type="InterPro" id="IPR025857">
    <property type="entry name" value="MacB_PCD"/>
</dbReference>
<keyword evidence="5 6" id="KW-0472">Membrane</keyword>